<dbReference type="Pfam" id="PF00210">
    <property type="entry name" value="Ferritin"/>
    <property type="match status" value="1"/>
</dbReference>
<evidence type="ECO:0000256" key="8">
    <source>
        <dbReference type="PIRSR" id="PIRSR601519-1"/>
    </source>
</evidence>
<dbReference type="InterPro" id="IPR009078">
    <property type="entry name" value="Ferritin-like_SF"/>
</dbReference>
<proteinExistence type="inferred from homology"/>
<feature type="binding site" evidence="8">
    <location>
        <position position="79"/>
    </location>
    <ligand>
        <name>Fe cation</name>
        <dbReference type="ChEBI" id="CHEBI:24875"/>
        <label>1</label>
    </ligand>
</feature>
<dbReference type="Gene3D" id="1.20.1260.10">
    <property type="match status" value="1"/>
</dbReference>
<organism evidence="11">
    <name type="scientific">uncultured Rubrobacteraceae bacterium</name>
    <dbReference type="NCBI Taxonomy" id="349277"/>
    <lineage>
        <taxon>Bacteria</taxon>
        <taxon>Bacillati</taxon>
        <taxon>Actinomycetota</taxon>
        <taxon>Rubrobacteria</taxon>
        <taxon>Rubrobacterales</taxon>
        <taxon>Rubrobacteraceae</taxon>
        <taxon>environmental samples</taxon>
    </lineage>
</organism>
<evidence type="ECO:0000256" key="1">
    <source>
        <dbReference type="ARBA" id="ARBA00002485"/>
    </source>
</evidence>
<evidence type="ECO:0000313" key="11">
    <source>
        <dbReference type="EMBL" id="CAA9466559.1"/>
    </source>
</evidence>
<evidence type="ECO:0000259" key="10">
    <source>
        <dbReference type="PROSITE" id="PS50905"/>
    </source>
</evidence>
<feature type="domain" description="Ferritin-like diiron" evidence="10">
    <location>
        <begin position="29"/>
        <end position="174"/>
    </location>
</feature>
<evidence type="ECO:0000256" key="4">
    <source>
        <dbReference type="ARBA" id="ARBA00022723"/>
    </source>
</evidence>
<comment type="catalytic activity">
    <reaction evidence="7">
        <text>4 Fe(2+) + O2 + 6 H2O = 4 iron(III) oxide-hydroxide + 12 H(+)</text>
        <dbReference type="Rhea" id="RHEA:11972"/>
        <dbReference type="ChEBI" id="CHEBI:15377"/>
        <dbReference type="ChEBI" id="CHEBI:15378"/>
        <dbReference type="ChEBI" id="CHEBI:15379"/>
        <dbReference type="ChEBI" id="CHEBI:29033"/>
        <dbReference type="ChEBI" id="CHEBI:78619"/>
        <dbReference type="EC" id="1.16.3.2"/>
    </reaction>
</comment>
<reference evidence="11" key="1">
    <citation type="submission" date="2020-02" db="EMBL/GenBank/DDBJ databases">
        <authorList>
            <person name="Meier V. D."/>
        </authorList>
    </citation>
    <scope>NUCLEOTIDE SEQUENCE</scope>
    <source>
        <strain evidence="11">AVDCRST_MAG05</strain>
    </source>
</reference>
<keyword evidence="6 8" id="KW-0408">Iron</keyword>
<dbReference type="PANTHER" id="PTHR11431:SF127">
    <property type="entry name" value="BACTERIAL NON-HEME FERRITIN"/>
    <property type="match status" value="1"/>
</dbReference>
<dbReference type="PROSITE" id="PS50905">
    <property type="entry name" value="FERRITIN_LIKE"/>
    <property type="match status" value="1"/>
</dbReference>
<keyword evidence="5" id="KW-0560">Oxidoreductase</keyword>
<dbReference type="SUPFAM" id="SSF47240">
    <property type="entry name" value="Ferritin-like"/>
    <property type="match status" value="1"/>
</dbReference>
<dbReference type="GO" id="GO:0006879">
    <property type="term" value="P:intracellular iron ion homeostasis"/>
    <property type="evidence" value="ECO:0007669"/>
    <property type="project" value="UniProtKB-KW"/>
</dbReference>
<sequence length="193" mass="21805">MRATGADTKIKDGFVKSLERSAVSEVAQTPMKAAVREAMEEQIGHEFSAAYLYLSMSGSFEAANLTGFARWMRAQASEEQVHALKFFDFLLERGETVRLPAVEEPPHTFSSPLDTFERALEHEKRVTSHIHDLYDLAVSEHDYPAQVLLNWFVSEQVEEEKSATEVVERLRMAGRDTAALLMLDKELGERQQG</sequence>
<evidence type="ECO:0000256" key="3">
    <source>
        <dbReference type="ARBA" id="ARBA00022434"/>
    </source>
</evidence>
<name>A0A6J4RI03_9ACTN</name>
<feature type="binding site" evidence="8">
    <location>
        <position position="156"/>
    </location>
    <ligand>
        <name>Fe cation</name>
        <dbReference type="ChEBI" id="CHEBI:24875"/>
        <label>1</label>
    </ligand>
</feature>
<evidence type="ECO:0000256" key="6">
    <source>
        <dbReference type="ARBA" id="ARBA00023004"/>
    </source>
</evidence>
<keyword evidence="3 9" id="KW-0409">Iron storage</keyword>
<evidence type="ECO:0000256" key="5">
    <source>
        <dbReference type="ARBA" id="ARBA00023002"/>
    </source>
</evidence>
<dbReference type="FunFam" id="1.20.1260.10:FF:000001">
    <property type="entry name" value="Non-heme ferritin"/>
    <property type="match status" value="1"/>
</dbReference>
<comment type="similarity">
    <text evidence="2">Belongs to the ferritin family. Prokaryotic subfamily.</text>
</comment>
<dbReference type="InterPro" id="IPR008331">
    <property type="entry name" value="Ferritin_DPS_dom"/>
</dbReference>
<feature type="binding site" evidence="8">
    <location>
        <position position="82"/>
    </location>
    <ligand>
        <name>Fe cation</name>
        <dbReference type="ChEBI" id="CHEBI:24875"/>
        <label>1</label>
    </ligand>
</feature>
<evidence type="ECO:0000256" key="7">
    <source>
        <dbReference type="ARBA" id="ARBA00048035"/>
    </source>
</evidence>
<comment type="function">
    <text evidence="1">Iron-storage protein.</text>
</comment>
<feature type="binding site" evidence="8">
    <location>
        <position position="46"/>
    </location>
    <ligand>
        <name>Fe cation</name>
        <dbReference type="ChEBI" id="CHEBI:24875"/>
        <label>1</label>
    </ligand>
</feature>
<dbReference type="AlphaFoldDB" id="A0A6J4RI03"/>
<dbReference type="InterPro" id="IPR012347">
    <property type="entry name" value="Ferritin-like"/>
</dbReference>
<keyword evidence="4 8" id="KW-0479">Metal-binding</keyword>
<dbReference type="GO" id="GO:0042802">
    <property type="term" value="F:identical protein binding"/>
    <property type="evidence" value="ECO:0007669"/>
    <property type="project" value="UniProtKB-ARBA"/>
</dbReference>
<evidence type="ECO:0000256" key="2">
    <source>
        <dbReference type="ARBA" id="ARBA00006950"/>
    </source>
</evidence>
<accession>A0A6J4RI03</accession>
<evidence type="ECO:0000256" key="9">
    <source>
        <dbReference type="RuleBase" id="RU361145"/>
    </source>
</evidence>
<gene>
    <name evidence="11" type="ORF">AVDCRST_MAG05-110</name>
</gene>
<protein>
    <recommendedName>
        <fullName evidence="9">Ferritin</fullName>
    </recommendedName>
</protein>
<dbReference type="InterPro" id="IPR041719">
    <property type="entry name" value="Ferritin_prok"/>
</dbReference>
<dbReference type="InterPro" id="IPR001519">
    <property type="entry name" value="Ferritin"/>
</dbReference>
<dbReference type="GO" id="GO:0008199">
    <property type="term" value="F:ferric iron binding"/>
    <property type="evidence" value="ECO:0007669"/>
    <property type="project" value="InterPro"/>
</dbReference>
<dbReference type="PANTHER" id="PTHR11431">
    <property type="entry name" value="FERRITIN"/>
    <property type="match status" value="1"/>
</dbReference>
<dbReference type="GO" id="GO:0006826">
    <property type="term" value="P:iron ion transport"/>
    <property type="evidence" value="ECO:0007669"/>
    <property type="project" value="InterPro"/>
</dbReference>
<feature type="binding site" evidence="8">
    <location>
        <position position="123"/>
    </location>
    <ligand>
        <name>Fe cation</name>
        <dbReference type="ChEBI" id="CHEBI:24875"/>
        <label>1</label>
    </ligand>
</feature>
<dbReference type="CDD" id="cd01055">
    <property type="entry name" value="Nonheme_Ferritin"/>
    <property type="match status" value="1"/>
</dbReference>
<dbReference type="EMBL" id="CADCVM010000019">
    <property type="protein sequence ID" value="CAA9466559.1"/>
    <property type="molecule type" value="Genomic_DNA"/>
</dbReference>
<dbReference type="GO" id="GO:0008198">
    <property type="term" value="F:ferrous iron binding"/>
    <property type="evidence" value="ECO:0007669"/>
    <property type="project" value="TreeGrafter"/>
</dbReference>
<dbReference type="GO" id="GO:0004322">
    <property type="term" value="F:ferroxidase activity"/>
    <property type="evidence" value="ECO:0007669"/>
    <property type="project" value="TreeGrafter"/>
</dbReference>
<dbReference type="InterPro" id="IPR009040">
    <property type="entry name" value="Ferritin-like_diiron"/>
</dbReference>
<dbReference type="GO" id="GO:0005829">
    <property type="term" value="C:cytosol"/>
    <property type="evidence" value="ECO:0007669"/>
    <property type="project" value="TreeGrafter"/>
</dbReference>